<evidence type="ECO:0000256" key="2">
    <source>
        <dbReference type="SAM" id="MobiDB-lite"/>
    </source>
</evidence>
<evidence type="ECO:0000313" key="3">
    <source>
        <dbReference type="EMBL" id="BAB08197.1"/>
    </source>
</evidence>
<feature type="compositionally biased region" description="Basic residues" evidence="2">
    <location>
        <begin position="271"/>
        <end position="280"/>
    </location>
</feature>
<feature type="region of interest" description="Disordered" evidence="2">
    <location>
        <begin position="356"/>
        <end position="424"/>
    </location>
</feature>
<protein>
    <submittedName>
        <fullName evidence="3">Uncharacterized protein</fullName>
    </submittedName>
</protein>
<dbReference type="EMBL" id="AP002539">
    <property type="protein sequence ID" value="BAB08197.1"/>
    <property type="molecule type" value="Genomic_DNA"/>
</dbReference>
<dbReference type="AlphaFoldDB" id="Q7F801"/>
<feature type="coiled-coil region" evidence="1">
    <location>
        <begin position="166"/>
        <end position="193"/>
    </location>
</feature>
<feature type="region of interest" description="Disordered" evidence="2">
    <location>
        <begin position="267"/>
        <end position="295"/>
    </location>
</feature>
<name>Q7F801_ORYSJ</name>
<feature type="compositionally biased region" description="Basic and acidic residues" evidence="2">
    <location>
        <begin position="286"/>
        <end position="295"/>
    </location>
</feature>
<reference evidence="3" key="1">
    <citation type="submission" date="2000-06" db="EMBL/GenBank/DDBJ databases">
        <title>Oryza sativa nipponbare(GA3) genomic DNA, chromosome 1, PAC clone:P0433F09.</title>
        <authorList>
            <person name="Sasaki T."/>
            <person name="Matsumoto T."/>
            <person name="Yamamoto K."/>
        </authorList>
    </citation>
    <scope>NUCLEOTIDE SEQUENCE</scope>
</reference>
<evidence type="ECO:0000256" key="1">
    <source>
        <dbReference type="SAM" id="Coils"/>
    </source>
</evidence>
<organism evidence="3">
    <name type="scientific">Oryza sativa subsp. japonica</name>
    <name type="common">Rice</name>
    <dbReference type="NCBI Taxonomy" id="39947"/>
    <lineage>
        <taxon>Eukaryota</taxon>
        <taxon>Viridiplantae</taxon>
        <taxon>Streptophyta</taxon>
        <taxon>Embryophyta</taxon>
        <taxon>Tracheophyta</taxon>
        <taxon>Spermatophyta</taxon>
        <taxon>Magnoliopsida</taxon>
        <taxon>Liliopsida</taxon>
        <taxon>Poales</taxon>
        <taxon>Poaceae</taxon>
        <taxon>BOP clade</taxon>
        <taxon>Oryzoideae</taxon>
        <taxon>Oryzeae</taxon>
        <taxon>Oryzinae</taxon>
        <taxon>Oryza</taxon>
        <taxon>Oryza sativa</taxon>
    </lineage>
</organism>
<feature type="region of interest" description="Disordered" evidence="2">
    <location>
        <begin position="108"/>
        <end position="128"/>
    </location>
</feature>
<proteinExistence type="predicted"/>
<feature type="region of interest" description="Disordered" evidence="2">
    <location>
        <begin position="220"/>
        <end position="243"/>
    </location>
</feature>
<sequence>MHCDSNAGPRGRSPRQTALLARSSFFWAFGTVSGSTSTTATLSVRAQLGVVHIHTDRSLDRLASSNLTPTHAHANLSYACRLELSPSARRRTYVQRRIQWTTASGDSRAHGFAWKSGNDEKQQNSCSCSARVQYSPDDKKRKSLRPVIVRRNPRFALEKCRGGEDQEEEKAREVEAEQEIEVITDRIQQDEKEKGRKIITNKKNHPAPHHGRRHGALRRLLTPRPGPHRRPAPGATRCRRSSIRRRRTGCEAIGGVARRGEAVWRGEEKRSRHRMGRRRGGAQTGETERAKVRAEGCVETEDEALEERVWTPGNANCTLGLSYIIEFGPLTGLRPAVGKKMAGAISAEEKMKQLCTSSPSAGIREGFGTSLRHGRDSADANPVASTRSRARRGDGHGNPPCRTARTERENRSIRRSAVRPCDSR</sequence>
<accession>Q7F801</accession>
<keyword evidence="1" id="KW-0175">Coiled coil</keyword>
<feature type="compositionally biased region" description="Basic residues" evidence="2">
    <location>
        <begin position="226"/>
        <end position="243"/>
    </location>
</feature>